<dbReference type="GO" id="GO:0006744">
    <property type="term" value="P:ubiquinone biosynthetic process"/>
    <property type="evidence" value="ECO:0007669"/>
    <property type="project" value="TreeGrafter"/>
</dbReference>
<keyword evidence="9" id="KW-1185">Reference proteome</keyword>
<name>A0AA88XVK1_PINIB</name>
<accession>A0AA88XVK1</accession>
<dbReference type="PANTHER" id="PTHR43851:SF3">
    <property type="entry name" value="COENZYME Q8"/>
    <property type="match status" value="1"/>
</dbReference>
<dbReference type="EMBL" id="VSWD01000009">
    <property type="protein sequence ID" value="KAK3092647.1"/>
    <property type="molecule type" value="Genomic_DNA"/>
</dbReference>
<dbReference type="Proteomes" id="UP001186944">
    <property type="component" value="Unassembled WGS sequence"/>
</dbReference>
<evidence type="ECO:0000256" key="3">
    <source>
        <dbReference type="ARBA" id="ARBA00022679"/>
    </source>
</evidence>
<protein>
    <recommendedName>
        <fullName evidence="7">ABC1 atypical kinase-like domain-containing protein</fullName>
    </recommendedName>
</protein>
<dbReference type="InterPro" id="IPR051409">
    <property type="entry name" value="Atypical_kinase_ADCK"/>
</dbReference>
<dbReference type="InterPro" id="IPR011009">
    <property type="entry name" value="Kinase-like_dom_sf"/>
</dbReference>
<keyword evidence="5" id="KW-0067">ATP-binding</keyword>
<comment type="caution">
    <text evidence="8">The sequence shown here is derived from an EMBL/GenBank/DDBJ whole genome shotgun (WGS) entry which is preliminary data.</text>
</comment>
<organism evidence="8 9">
    <name type="scientific">Pinctada imbricata</name>
    <name type="common">Atlantic pearl-oyster</name>
    <name type="synonym">Pinctada martensii</name>
    <dbReference type="NCBI Taxonomy" id="66713"/>
    <lineage>
        <taxon>Eukaryota</taxon>
        <taxon>Metazoa</taxon>
        <taxon>Spiralia</taxon>
        <taxon>Lophotrochozoa</taxon>
        <taxon>Mollusca</taxon>
        <taxon>Bivalvia</taxon>
        <taxon>Autobranchia</taxon>
        <taxon>Pteriomorphia</taxon>
        <taxon>Pterioida</taxon>
        <taxon>Pterioidea</taxon>
        <taxon>Pteriidae</taxon>
        <taxon>Pinctada</taxon>
    </lineage>
</organism>
<dbReference type="SUPFAM" id="SSF56112">
    <property type="entry name" value="Protein kinase-like (PK-like)"/>
    <property type="match status" value="1"/>
</dbReference>
<proteinExistence type="inferred from homology"/>
<evidence type="ECO:0000256" key="2">
    <source>
        <dbReference type="ARBA" id="ARBA00009670"/>
    </source>
</evidence>
<feature type="region of interest" description="Disordered" evidence="6">
    <location>
        <begin position="138"/>
        <end position="176"/>
    </location>
</feature>
<evidence type="ECO:0000256" key="4">
    <source>
        <dbReference type="ARBA" id="ARBA00022741"/>
    </source>
</evidence>
<comment type="pathway">
    <text evidence="1">Cofactor biosynthesis; ubiquinone biosynthesis.</text>
</comment>
<sequence length="601" mass="66394">MARRGDLAGFIKGLEYITKALVETQGKEWKQAWQNSSVRSAVEDAGSKAQEVTTQMAAGSGNIQSSVMDKVKLMATQTATVVDTMRSQVPPTMPSFSQDPSDNMAVEDELNLQNTYTESLGIDDMSNVSRENAISNTKTQTDFSVSPDSSIKSDTNTSVNMASGKPTLQHEHARTKDVKHLKTTMLKDILEKSKPPKQKATDKDLSSSTSIKDIAVDVPVQETVTPKQETKLGRAIPRKSNLSMSDFRNPKLGERARERKVPSSRIGRLVNFGGLTVGLGLGAAAEVTKRSLGIKSPNNALDKMGGNPFLTEANAERIVNTLCRVRGAALKLGQMISIQDNNFINPEFQKIFDRVRQSADFMPTKQTKKVLNAQLGPDWESKVLEFDERPFAAASIGQVHKAKLLDGRDVAIKIQYPGVASSIDSDINNLMTSLKIWNFLPKGLYIDDVIKIAKLELAWEVDYLREAKCCKIFRDLLKDDPVFYVPEVIDDLSSEQVLTTEFIEGIPLDKCTDLDQETRDMVSLNSERSSLKKGGGGVGVTLESLQGSQITLKKGMILNEVGGGIQNFVQYLLYFLRQSTRRQLCRKVARFQLIMSTQSVI</sequence>
<gene>
    <name evidence="8" type="ORF">FSP39_005361</name>
</gene>
<evidence type="ECO:0000256" key="6">
    <source>
        <dbReference type="SAM" id="MobiDB-lite"/>
    </source>
</evidence>
<dbReference type="Pfam" id="PF03109">
    <property type="entry name" value="ABC1"/>
    <property type="match status" value="1"/>
</dbReference>
<reference evidence="8" key="1">
    <citation type="submission" date="2019-08" db="EMBL/GenBank/DDBJ databases">
        <title>The improved chromosome-level genome for the pearl oyster Pinctada fucata martensii using PacBio sequencing and Hi-C.</title>
        <authorList>
            <person name="Zheng Z."/>
        </authorList>
    </citation>
    <scope>NUCLEOTIDE SEQUENCE</scope>
    <source>
        <strain evidence="8">ZZ-2019</strain>
        <tissue evidence="8">Adductor muscle</tissue>
    </source>
</reference>
<evidence type="ECO:0000259" key="7">
    <source>
        <dbReference type="Pfam" id="PF03109"/>
    </source>
</evidence>
<evidence type="ECO:0000256" key="1">
    <source>
        <dbReference type="ARBA" id="ARBA00004749"/>
    </source>
</evidence>
<evidence type="ECO:0000313" key="8">
    <source>
        <dbReference type="EMBL" id="KAK3092647.1"/>
    </source>
</evidence>
<feature type="compositionally biased region" description="Polar residues" evidence="6">
    <location>
        <begin position="138"/>
        <end position="161"/>
    </location>
</feature>
<evidence type="ECO:0000313" key="9">
    <source>
        <dbReference type="Proteomes" id="UP001186944"/>
    </source>
</evidence>
<dbReference type="CDD" id="cd13970">
    <property type="entry name" value="ABC1_ADCK3"/>
    <property type="match status" value="1"/>
</dbReference>
<dbReference type="InterPro" id="IPR004147">
    <property type="entry name" value="ABC1_dom"/>
</dbReference>
<keyword evidence="3" id="KW-0808">Transferase</keyword>
<dbReference type="GO" id="GO:0016740">
    <property type="term" value="F:transferase activity"/>
    <property type="evidence" value="ECO:0007669"/>
    <property type="project" value="UniProtKB-KW"/>
</dbReference>
<dbReference type="InterPro" id="IPR034646">
    <property type="entry name" value="ADCK3_dom"/>
</dbReference>
<comment type="similarity">
    <text evidence="2">Belongs to the protein kinase superfamily. ADCK protein kinase family.</text>
</comment>
<dbReference type="AlphaFoldDB" id="A0AA88XVK1"/>
<evidence type="ECO:0000256" key="5">
    <source>
        <dbReference type="ARBA" id="ARBA00022840"/>
    </source>
</evidence>
<keyword evidence="4" id="KW-0547">Nucleotide-binding</keyword>
<feature type="domain" description="ABC1 atypical kinase-like" evidence="7">
    <location>
        <begin position="355"/>
        <end position="522"/>
    </location>
</feature>
<dbReference type="GO" id="GO:0005524">
    <property type="term" value="F:ATP binding"/>
    <property type="evidence" value="ECO:0007669"/>
    <property type="project" value="UniProtKB-KW"/>
</dbReference>
<dbReference type="PANTHER" id="PTHR43851">
    <property type="match status" value="1"/>
</dbReference>